<dbReference type="CDD" id="cd18095">
    <property type="entry name" value="SpoU-like_rRNA-MTase"/>
    <property type="match status" value="1"/>
</dbReference>
<dbReference type="GO" id="GO:0006396">
    <property type="term" value="P:RNA processing"/>
    <property type="evidence" value="ECO:0007669"/>
    <property type="project" value="InterPro"/>
</dbReference>
<proteinExistence type="predicted"/>
<dbReference type="SMART" id="SM00967">
    <property type="entry name" value="SpoU_sub_bind"/>
    <property type="match status" value="1"/>
</dbReference>
<dbReference type="Proteomes" id="UP000221024">
    <property type="component" value="Unassembled WGS sequence"/>
</dbReference>
<dbReference type="InterPro" id="IPR051259">
    <property type="entry name" value="rRNA_Methyltransferase"/>
</dbReference>
<evidence type="ECO:0000259" key="3">
    <source>
        <dbReference type="SMART" id="SM00967"/>
    </source>
</evidence>
<evidence type="ECO:0000256" key="2">
    <source>
        <dbReference type="ARBA" id="ARBA00022679"/>
    </source>
</evidence>
<dbReference type="SUPFAM" id="SSF55315">
    <property type="entry name" value="L30e-like"/>
    <property type="match status" value="1"/>
</dbReference>
<organism evidence="4 5">
    <name type="scientific">Longimonas halophila</name>
    <dbReference type="NCBI Taxonomy" id="1469170"/>
    <lineage>
        <taxon>Bacteria</taxon>
        <taxon>Pseudomonadati</taxon>
        <taxon>Rhodothermota</taxon>
        <taxon>Rhodothermia</taxon>
        <taxon>Rhodothermales</taxon>
        <taxon>Salisaetaceae</taxon>
        <taxon>Longimonas</taxon>
    </lineage>
</organism>
<feature type="domain" description="RNA 2-O ribose methyltransferase substrate binding" evidence="3">
    <location>
        <begin position="29"/>
        <end position="103"/>
    </location>
</feature>
<dbReference type="GO" id="GO:0005737">
    <property type="term" value="C:cytoplasm"/>
    <property type="evidence" value="ECO:0007669"/>
    <property type="project" value="UniProtKB-ARBA"/>
</dbReference>
<dbReference type="InterPro" id="IPR029064">
    <property type="entry name" value="Ribosomal_eL30-like_sf"/>
</dbReference>
<reference evidence="4 5" key="1">
    <citation type="submission" date="2017-10" db="EMBL/GenBank/DDBJ databases">
        <title>Draft genome of Longimonas halophila.</title>
        <authorList>
            <person name="Goh K.M."/>
            <person name="Shamsir M.S."/>
            <person name="Lim S.W."/>
        </authorList>
    </citation>
    <scope>NUCLEOTIDE SEQUENCE [LARGE SCALE GENOMIC DNA]</scope>
    <source>
        <strain evidence="4 5">KCTC 42399</strain>
    </source>
</reference>
<evidence type="ECO:0000256" key="1">
    <source>
        <dbReference type="ARBA" id="ARBA00022603"/>
    </source>
</evidence>
<dbReference type="OrthoDB" id="9785673at2"/>
<accession>A0A2H3NQT0</accession>
<dbReference type="SUPFAM" id="SSF75217">
    <property type="entry name" value="alpha/beta knot"/>
    <property type="match status" value="1"/>
</dbReference>
<dbReference type="EMBL" id="PDEP01000012">
    <property type="protein sequence ID" value="PEN05642.1"/>
    <property type="molecule type" value="Genomic_DNA"/>
</dbReference>
<dbReference type="RefSeq" id="WP_098062897.1">
    <property type="nucleotide sequence ID" value="NZ_PDEP01000012.1"/>
</dbReference>
<dbReference type="GO" id="GO:0003723">
    <property type="term" value="F:RNA binding"/>
    <property type="evidence" value="ECO:0007669"/>
    <property type="project" value="InterPro"/>
</dbReference>
<dbReference type="GO" id="GO:0032259">
    <property type="term" value="P:methylation"/>
    <property type="evidence" value="ECO:0007669"/>
    <property type="project" value="UniProtKB-KW"/>
</dbReference>
<evidence type="ECO:0000313" key="4">
    <source>
        <dbReference type="EMBL" id="PEN05642.1"/>
    </source>
</evidence>
<keyword evidence="2 4" id="KW-0808">Transferase</keyword>
<dbReference type="InterPro" id="IPR029026">
    <property type="entry name" value="tRNA_m1G_MTases_N"/>
</dbReference>
<dbReference type="PANTHER" id="PTHR43191">
    <property type="entry name" value="RRNA METHYLTRANSFERASE 3"/>
    <property type="match status" value="1"/>
</dbReference>
<gene>
    <name evidence="4" type="ORF">CRI93_12060</name>
</gene>
<dbReference type="InterPro" id="IPR001537">
    <property type="entry name" value="SpoU_MeTrfase"/>
</dbReference>
<name>A0A2H3NQT0_9BACT</name>
<dbReference type="PANTHER" id="PTHR43191:SF2">
    <property type="entry name" value="RRNA METHYLTRANSFERASE 3, MITOCHONDRIAL"/>
    <property type="match status" value="1"/>
</dbReference>
<dbReference type="AlphaFoldDB" id="A0A2H3NQT0"/>
<dbReference type="Gene3D" id="3.40.1280.10">
    <property type="match status" value="1"/>
</dbReference>
<sequence>MSTPLSNRMASTFTGLQRRPNRQRAQLSVLVGIRAIEAAVQGGATLGHVAGTESDLRSTRFQAVRDALTDVPLYTAEADTLDDLAPTATAQGLLATVRLPDLSLNGLWDAAQTALVLDGVQDPGNVGTLIRTAAWFGVDAVVAGPQTAGLFHPSVLRAGMGGHWDVRLARSSDLVDAIAQARRAGFTGYGADMGGTPAQYWHPVQPSLLVVGSEAHGLSPALLGALDEPVSVDGADSHPATESLNAAVAAGIVMHRWTVAAP</sequence>
<protein>
    <submittedName>
        <fullName evidence="4">RNA methyltransferase</fullName>
    </submittedName>
</protein>
<comment type="caution">
    <text evidence="4">The sequence shown here is derived from an EMBL/GenBank/DDBJ whole genome shotgun (WGS) entry which is preliminary data.</text>
</comment>
<keyword evidence="5" id="KW-1185">Reference proteome</keyword>
<dbReference type="InterPro" id="IPR013123">
    <property type="entry name" value="SpoU_subst-bd"/>
</dbReference>
<dbReference type="Pfam" id="PF00588">
    <property type="entry name" value="SpoU_methylase"/>
    <property type="match status" value="1"/>
</dbReference>
<dbReference type="InterPro" id="IPR029028">
    <property type="entry name" value="Alpha/beta_knot_MTases"/>
</dbReference>
<dbReference type="Gene3D" id="3.30.1330.30">
    <property type="match status" value="1"/>
</dbReference>
<evidence type="ECO:0000313" key="5">
    <source>
        <dbReference type="Proteomes" id="UP000221024"/>
    </source>
</evidence>
<dbReference type="GO" id="GO:0008173">
    <property type="term" value="F:RNA methyltransferase activity"/>
    <property type="evidence" value="ECO:0007669"/>
    <property type="project" value="InterPro"/>
</dbReference>
<keyword evidence="1 4" id="KW-0489">Methyltransferase</keyword>